<sequence>MTQVQQEADCDLAALRAAAGTWMLIELWPDTKAFNKHNLALGVTTLRGEVGEYRNGAQDVEISQSVVSGNPADGELGG</sequence>
<evidence type="ECO:0000313" key="2">
    <source>
        <dbReference type="Proteomes" id="UP000192707"/>
    </source>
</evidence>
<keyword evidence="2" id="KW-1185">Reference proteome</keyword>
<dbReference type="Proteomes" id="UP000192707">
    <property type="component" value="Unassembled WGS sequence"/>
</dbReference>
<gene>
    <name evidence="1" type="ORF">BST14_05480</name>
</gene>
<evidence type="ECO:0000313" key="1">
    <source>
        <dbReference type="EMBL" id="ORA19489.1"/>
    </source>
</evidence>
<dbReference type="AlphaFoldDB" id="A0A1W9ZNU5"/>
<protein>
    <recommendedName>
        <fullName evidence="3">ABM domain-containing protein</fullName>
    </recommendedName>
</protein>
<evidence type="ECO:0008006" key="3">
    <source>
        <dbReference type="Google" id="ProtNLM"/>
    </source>
</evidence>
<dbReference type="RefSeq" id="WP_083063554.1">
    <property type="nucleotide sequence ID" value="NZ_MVHG01000007.1"/>
</dbReference>
<proteinExistence type="predicted"/>
<comment type="caution">
    <text evidence="1">The sequence shown here is derived from an EMBL/GenBank/DDBJ whole genome shotgun (WGS) entry which is preliminary data.</text>
</comment>
<reference evidence="1 2" key="1">
    <citation type="submission" date="2016-12" db="EMBL/GenBank/DDBJ databases">
        <title>The new phylogeny of genus Mycobacterium.</title>
        <authorList>
            <person name="Tortoli E."/>
            <person name="Trovato A."/>
            <person name="Cirillo D.M."/>
        </authorList>
    </citation>
    <scope>NUCLEOTIDE SEQUENCE [LARGE SCALE GENOMIC DNA]</scope>
    <source>
        <strain evidence="1 2">DSM 45069</strain>
    </source>
</reference>
<name>A0A1W9ZNU5_MYCAI</name>
<dbReference type="EMBL" id="MVHG01000007">
    <property type="protein sequence ID" value="ORA19489.1"/>
    <property type="molecule type" value="Genomic_DNA"/>
</dbReference>
<organism evidence="1 2">
    <name type="scientific">Mycobacterium arosiense ATCC BAA-1401 = DSM 45069</name>
    <dbReference type="NCBI Taxonomy" id="1265311"/>
    <lineage>
        <taxon>Bacteria</taxon>
        <taxon>Bacillati</taxon>
        <taxon>Actinomycetota</taxon>
        <taxon>Actinomycetes</taxon>
        <taxon>Mycobacteriales</taxon>
        <taxon>Mycobacteriaceae</taxon>
        <taxon>Mycobacterium</taxon>
        <taxon>Mycobacterium avium complex (MAC)</taxon>
    </lineage>
</organism>
<accession>A0A1W9ZNU5</accession>